<protein>
    <submittedName>
        <fullName evidence="2">Uncharacterized protein</fullName>
    </submittedName>
</protein>
<evidence type="ECO:0000313" key="3">
    <source>
        <dbReference type="Proteomes" id="UP000034665"/>
    </source>
</evidence>
<keyword evidence="1" id="KW-0812">Transmembrane</keyword>
<evidence type="ECO:0000256" key="1">
    <source>
        <dbReference type="SAM" id="Phobius"/>
    </source>
</evidence>
<dbReference type="Proteomes" id="UP000034665">
    <property type="component" value="Unassembled WGS sequence"/>
</dbReference>
<name>A0A0G0N9E4_9BACT</name>
<evidence type="ECO:0000313" key="2">
    <source>
        <dbReference type="EMBL" id="KKR12784.1"/>
    </source>
</evidence>
<sequence>MEKDVTQNFTWKAAFRKLFLAIVWFIMLSIIGLVILGVIMGGSKDGGENWGPGLGLALIFVAVVLPISALIAILVVSVKSPKGTRLKYFFALALFIGALAALWGAGMVAIVKTKDILGSSSTMCKLEPSQEKKDYCYKEQARINKDLTICEQSSTQDSCIDAYYFDLSRAGNNIDFCKQSPRPDKCFYDNIKFRADYNLFLDKNIETYKSICNSIGGVQLKNGCIELLNENFK</sequence>
<keyword evidence="1" id="KW-0472">Membrane</keyword>
<dbReference type="AlphaFoldDB" id="A0A0G0N9E4"/>
<feature type="transmembrane region" description="Helical" evidence="1">
    <location>
        <begin position="54"/>
        <end position="76"/>
    </location>
</feature>
<proteinExistence type="predicted"/>
<dbReference type="EMBL" id="LBWR01000001">
    <property type="protein sequence ID" value="KKR12784.1"/>
    <property type="molecule type" value="Genomic_DNA"/>
</dbReference>
<organism evidence="2 3">
    <name type="scientific">Candidatus Wolfebacteria bacterium GW2011_GWC2_39_22</name>
    <dbReference type="NCBI Taxonomy" id="1619013"/>
    <lineage>
        <taxon>Bacteria</taxon>
        <taxon>Candidatus Wolfeibacteriota</taxon>
    </lineage>
</organism>
<accession>A0A0G0N9E4</accession>
<feature type="transmembrane region" description="Helical" evidence="1">
    <location>
        <begin position="88"/>
        <end position="111"/>
    </location>
</feature>
<comment type="caution">
    <text evidence="2">The sequence shown here is derived from an EMBL/GenBank/DDBJ whole genome shotgun (WGS) entry which is preliminary data.</text>
</comment>
<feature type="transmembrane region" description="Helical" evidence="1">
    <location>
        <begin position="18"/>
        <end position="42"/>
    </location>
</feature>
<reference evidence="2 3" key="1">
    <citation type="journal article" date="2015" name="Nature">
        <title>rRNA introns, odd ribosomes, and small enigmatic genomes across a large radiation of phyla.</title>
        <authorList>
            <person name="Brown C.T."/>
            <person name="Hug L.A."/>
            <person name="Thomas B.C."/>
            <person name="Sharon I."/>
            <person name="Castelle C.J."/>
            <person name="Singh A."/>
            <person name="Wilkins M.J."/>
            <person name="Williams K.H."/>
            <person name="Banfield J.F."/>
        </authorList>
    </citation>
    <scope>NUCLEOTIDE SEQUENCE [LARGE SCALE GENOMIC DNA]</scope>
</reference>
<keyword evidence="1" id="KW-1133">Transmembrane helix</keyword>
<gene>
    <name evidence="2" type="ORF">UT41_C0001G0328</name>
</gene>